<comment type="similarity">
    <text evidence="1">Belongs to the diacylglycerol acyltransferase family.</text>
</comment>
<evidence type="ECO:0000256" key="3">
    <source>
        <dbReference type="ARBA" id="ARBA00022679"/>
    </source>
</evidence>
<evidence type="ECO:0000256" key="2">
    <source>
        <dbReference type="ARBA" id="ARBA00022527"/>
    </source>
</evidence>
<evidence type="ECO:0000256" key="4">
    <source>
        <dbReference type="ARBA" id="ARBA00022741"/>
    </source>
</evidence>
<feature type="region of interest" description="Disordered" evidence="9">
    <location>
        <begin position="345"/>
        <end position="397"/>
    </location>
</feature>
<evidence type="ECO:0000313" key="12">
    <source>
        <dbReference type="EMBL" id="CAK9019655.1"/>
    </source>
</evidence>
<keyword evidence="10" id="KW-0812">Transmembrane</keyword>
<dbReference type="InterPro" id="IPR017441">
    <property type="entry name" value="Protein_kinase_ATP_BS"/>
</dbReference>
<dbReference type="SMART" id="SM00220">
    <property type="entry name" value="S_TKc"/>
    <property type="match status" value="1"/>
</dbReference>
<dbReference type="Proteomes" id="UP001642484">
    <property type="component" value="Unassembled WGS sequence"/>
</dbReference>
<dbReference type="Pfam" id="PF00069">
    <property type="entry name" value="Pkinase"/>
    <property type="match status" value="1"/>
</dbReference>
<evidence type="ECO:0000259" key="11">
    <source>
        <dbReference type="PROSITE" id="PS50011"/>
    </source>
</evidence>
<feature type="transmembrane region" description="Helical" evidence="10">
    <location>
        <begin position="39"/>
        <end position="58"/>
    </location>
</feature>
<dbReference type="InterPro" id="IPR050494">
    <property type="entry name" value="Ser_Thr_dual-spec_kinase"/>
</dbReference>
<dbReference type="PROSITE" id="PS00108">
    <property type="entry name" value="PROTEIN_KINASE_ST"/>
    <property type="match status" value="1"/>
</dbReference>
<proteinExistence type="inferred from homology"/>
<evidence type="ECO:0000256" key="5">
    <source>
        <dbReference type="ARBA" id="ARBA00022777"/>
    </source>
</evidence>
<keyword evidence="10" id="KW-0472">Membrane</keyword>
<dbReference type="InterPro" id="IPR000719">
    <property type="entry name" value="Prot_kinase_dom"/>
</dbReference>
<evidence type="ECO:0000313" key="13">
    <source>
        <dbReference type="Proteomes" id="UP001642484"/>
    </source>
</evidence>
<evidence type="ECO:0000256" key="10">
    <source>
        <dbReference type="SAM" id="Phobius"/>
    </source>
</evidence>
<dbReference type="PROSITE" id="PS00107">
    <property type="entry name" value="PROTEIN_KINASE_ATP"/>
    <property type="match status" value="1"/>
</dbReference>
<keyword evidence="3" id="KW-0808">Transferase</keyword>
<keyword evidence="4 8" id="KW-0547">Nucleotide-binding</keyword>
<dbReference type="Gene3D" id="3.30.200.20">
    <property type="entry name" value="Phosphorylase Kinase, domain 1"/>
    <property type="match status" value="1"/>
</dbReference>
<keyword evidence="10" id="KW-1133">Transmembrane helix</keyword>
<keyword evidence="5" id="KW-0418">Kinase</keyword>
<dbReference type="InterPro" id="IPR011009">
    <property type="entry name" value="Kinase-like_dom_sf"/>
</dbReference>
<name>A0ABP0JZN1_9DINO</name>
<feature type="region of interest" description="Disordered" evidence="9">
    <location>
        <begin position="412"/>
        <end position="446"/>
    </location>
</feature>
<keyword evidence="7" id="KW-0012">Acyltransferase</keyword>
<evidence type="ECO:0000256" key="6">
    <source>
        <dbReference type="ARBA" id="ARBA00022840"/>
    </source>
</evidence>
<evidence type="ECO:0000256" key="7">
    <source>
        <dbReference type="ARBA" id="ARBA00023315"/>
    </source>
</evidence>
<dbReference type="Pfam" id="PF03982">
    <property type="entry name" value="DAGAT"/>
    <property type="match status" value="1"/>
</dbReference>
<dbReference type="PANTHER" id="PTHR24058:SF103">
    <property type="entry name" value="SERINE_THREONINE-PROTEIN KINASE PRP4 HOMOLOG"/>
    <property type="match status" value="1"/>
</dbReference>
<feature type="domain" description="Protein kinase" evidence="11">
    <location>
        <begin position="481"/>
        <end position="800"/>
    </location>
</feature>
<accession>A0ABP0JZN1</accession>
<evidence type="ECO:0000256" key="9">
    <source>
        <dbReference type="SAM" id="MobiDB-lite"/>
    </source>
</evidence>
<feature type="compositionally biased region" description="Pro residues" evidence="9">
    <location>
        <begin position="431"/>
        <end position="445"/>
    </location>
</feature>
<evidence type="ECO:0000256" key="1">
    <source>
        <dbReference type="ARBA" id="ARBA00005420"/>
    </source>
</evidence>
<feature type="compositionally biased region" description="Low complexity" evidence="9">
    <location>
        <begin position="421"/>
        <end position="430"/>
    </location>
</feature>
<dbReference type="PANTHER" id="PTHR24058">
    <property type="entry name" value="DUAL SPECIFICITY PROTEIN KINASE"/>
    <property type="match status" value="1"/>
</dbReference>
<comment type="caution">
    <text evidence="12">The sequence shown here is derived from an EMBL/GenBank/DDBJ whole genome shotgun (WGS) entry which is preliminary data.</text>
</comment>
<dbReference type="EMBL" id="CAXAMN010006914">
    <property type="protein sequence ID" value="CAK9019655.1"/>
    <property type="molecule type" value="Genomic_DNA"/>
</dbReference>
<keyword evidence="6 8" id="KW-0067">ATP-binding</keyword>
<keyword evidence="2" id="KW-0723">Serine/threonine-protein kinase</keyword>
<feature type="binding site" evidence="8">
    <location>
        <position position="511"/>
    </location>
    <ligand>
        <name>ATP</name>
        <dbReference type="ChEBI" id="CHEBI:30616"/>
    </ligand>
</feature>
<dbReference type="Gene3D" id="1.10.510.10">
    <property type="entry name" value="Transferase(Phosphotransferase) domain 1"/>
    <property type="match status" value="1"/>
</dbReference>
<dbReference type="PROSITE" id="PS50011">
    <property type="entry name" value="PROTEIN_KINASE_DOM"/>
    <property type="match status" value="1"/>
</dbReference>
<evidence type="ECO:0000256" key="8">
    <source>
        <dbReference type="PROSITE-ProRule" id="PRU10141"/>
    </source>
</evidence>
<protein>
    <recommendedName>
        <fullName evidence="11">Protein kinase domain-containing protein</fullName>
    </recommendedName>
</protein>
<reference evidence="12 13" key="1">
    <citation type="submission" date="2024-02" db="EMBL/GenBank/DDBJ databases">
        <authorList>
            <person name="Chen Y."/>
            <person name="Shah S."/>
            <person name="Dougan E. K."/>
            <person name="Thang M."/>
            <person name="Chan C."/>
        </authorList>
    </citation>
    <scope>NUCLEOTIDE SEQUENCE [LARGE SCALE GENOMIC DNA]</scope>
</reference>
<dbReference type="SUPFAM" id="SSF56112">
    <property type="entry name" value="Protein kinase-like (PK-like)"/>
    <property type="match status" value="1"/>
</dbReference>
<dbReference type="InterPro" id="IPR007130">
    <property type="entry name" value="DAGAT"/>
</dbReference>
<dbReference type="InterPro" id="IPR008271">
    <property type="entry name" value="Ser/Thr_kinase_AS"/>
</dbReference>
<organism evidence="12 13">
    <name type="scientific">Durusdinium trenchii</name>
    <dbReference type="NCBI Taxonomy" id="1381693"/>
    <lineage>
        <taxon>Eukaryota</taxon>
        <taxon>Sar</taxon>
        <taxon>Alveolata</taxon>
        <taxon>Dinophyceae</taxon>
        <taxon>Suessiales</taxon>
        <taxon>Symbiodiniaceae</taxon>
        <taxon>Durusdinium</taxon>
    </lineage>
</organism>
<feature type="transmembrane region" description="Helical" evidence="10">
    <location>
        <begin position="12"/>
        <end position="33"/>
    </location>
</feature>
<keyword evidence="13" id="KW-1185">Reference proteome</keyword>
<sequence>MIRQGSFVNGLLAHLLIVPAWVIPPGLLLGSLATACSPLGIIGILVALGLMAGLVSGPKKLRPALCLLVIGLAGSSKKAPAIAAALFASFLTWLVTRRGKIQPRPWLFKYVSTWAKDYYSSTALRGALDDIRPEKSFLGFHPHGCLCAGFTINATFNPDFIRACKRVFFLCDPALRHKNPGFRLMSEAYETEDHAIEACDAPGFKKQMASGVNVAFNPGGFMDASVFEHGKDACVLQSKKGFIKYCLQFGYRAHPVYTFGECETYHTFTGLRSVRKKLAANNVPAVAFFGWPLLPILPRPDAKILTYVGPGIDMPHIEQPTQEDVDHWHKVYTEGLQKLFDEKKALQSPRQTGGASMAVVRSKSRGETRRSNPSRGALPPPRGLSCKGPVPEADQSEDAELRLGCFEMQTTEVKRLRPNSPSVKAPLAAAPKPPAPGPKPKPPVPKVDVEAAQLAKEQTQRREREYFKPYIGEPCGPENRFLVEGPLGRGSFSSVFRCSDTKGRGKEYAVKFIRDNPGLRKATEAEVRLMRRIRTKAVEKDSEGANCLLGLAGVETFMHHGHLALIFHLQRYDLRTALRRLGERRGFPLQDLERYAGDLFLALRALRAIRIIHTDIKPDNLLMSLDKKSVKLSDFGCAIDTQDEVQIKHIRRAYASSYRAPEIILGQSYSTRADMWSAAATLFELADGRVLFAESSNNTMLYDMLKTCGPFKKAFATVGKNSLKHFSIEGDFKRRKTDGNEQLLPMRRFAKPAKPPLLSRLREKLEDVRLDHFAGLLSKCLVPEPAQRLAPEDALQHDFLRSSR</sequence>
<gene>
    <name evidence="12" type="ORF">CCMP2556_LOCUS13747</name>
</gene>